<evidence type="ECO:0000313" key="17">
    <source>
        <dbReference type="Proteomes" id="UP000015104"/>
    </source>
</evidence>
<evidence type="ECO:0000259" key="14">
    <source>
        <dbReference type="PROSITE" id="PS50893"/>
    </source>
</evidence>
<keyword evidence="8" id="KW-0067">ATP-binding</keyword>
<dbReference type="CDD" id="cd18595">
    <property type="entry name" value="ABC_6TM_MRP1_2_3_6_D1_like"/>
    <property type="match status" value="1"/>
</dbReference>
<evidence type="ECO:0000256" key="11">
    <source>
        <dbReference type="ARBA" id="ARBA00024220"/>
    </source>
</evidence>
<feature type="domain" description="ABC transmembrane type-1" evidence="15">
    <location>
        <begin position="940"/>
        <end position="1223"/>
    </location>
</feature>
<evidence type="ECO:0000259" key="15">
    <source>
        <dbReference type="PROSITE" id="PS50929"/>
    </source>
</evidence>
<accession>T1KGU6</accession>
<evidence type="ECO:0000256" key="1">
    <source>
        <dbReference type="ARBA" id="ARBA00004128"/>
    </source>
</evidence>
<feature type="transmembrane region" description="Helical" evidence="13">
    <location>
        <begin position="331"/>
        <end position="348"/>
    </location>
</feature>
<feature type="domain" description="ABC transmembrane type-1" evidence="15">
    <location>
        <begin position="295"/>
        <end position="576"/>
    </location>
</feature>
<keyword evidence="7" id="KW-0547">Nucleotide-binding</keyword>
<dbReference type="Pfam" id="PF00664">
    <property type="entry name" value="ABC_membrane"/>
    <property type="match status" value="2"/>
</dbReference>
<dbReference type="EMBL" id="CAEY01000071">
    <property type="status" value="NOT_ANNOTATED_CDS"/>
    <property type="molecule type" value="Genomic_DNA"/>
</dbReference>
<name>T1KGU6_TETUR</name>
<feature type="transmembrane region" description="Helical" evidence="13">
    <location>
        <begin position="983"/>
        <end position="1009"/>
    </location>
</feature>
<dbReference type="InterPro" id="IPR011527">
    <property type="entry name" value="ABC1_TM_dom"/>
</dbReference>
<dbReference type="FunFam" id="1.20.1560.10:FF:000001">
    <property type="entry name" value="ATP-binding cassette subfamily C member 1"/>
    <property type="match status" value="1"/>
</dbReference>
<evidence type="ECO:0000256" key="6">
    <source>
        <dbReference type="ARBA" id="ARBA00022737"/>
    </source>
</evidence>
<evidence type="ECO:0000256" key="4">
    <source>
        <dbReference type="ARBA" id="ARBA00022554"/>
    </source>
</evidence>
<dbReference type="FunFam" id="1.20.1560.10:FF:000020">
    <property type="entry name" value="ABC metal ion transporter"/>
    <property type="match status" value="1"/>
</dbReference>
<dbReference type="CDD" id="cd03250">
    <property type="entry name" value="ABCC_MRP_domain1"/>
    <property type="match status" value="1"/>
</dbReference>
<dbReference type="EnsemblMetazoa" id="tetur11g02060.1">
    <property type="protein sequence ID" value="tetur11g02060.1"/>
    <property type="gene ID" value="tetur11g02060"/>
</dbReference>
<evidence type="ECO:0000256" key="2">
    <source>
        <dbReference type="ARBA" id="ARBA00009726"/>
    </source>
</evidence>
<dbReference type="Pfam" id="PF24357">
    <property type="entry name" value="TMD0_ABC"/>
    <property type="match status" value="1"/>
</dbReference>
<reference evidence="16" key="2">
    <citation type="submission" date="2015-06" db="UniProtKB">
        <authorList>
            <consortium name="EnsemblMetazoa"/>
        </authorList>
    </citation>
    <scope>IDENTIFICATION</scope>
</reference>
<dbReference type="SMART" id="SM00382">
    <property type="entry name" value="AAA"/>
    <property type="match status" value="2"/>
</dbReference>
<dbReference type="GO" id="GO:0015431">
    <property type="term" value="F:ABC-type glutathione S-conjugate transporter activity"/>
    <property type="evidence" value="ECO:0007669"/>
    <property type="project" value="UniProtKB-EC"/>
</dbReference>
<keyword evidence="9 13" id="KW-1133">Transmembrane helix</keyword>
<dbReference type="FunFam" id="3.40.50.300:FF:000293">
    <property type="entry name" value="ATP binding cassette subfamily C member 1"/>
    <property type="match status" value="1"/>
</dbReference>
<keyword evidence="17" id="KW-1185">Reference proteome</keyword>
<evidence type="ECO:0000256" key="8">
    <source>
        <dbReference type="ARBA" id="ARBA00022840"/>
    </source>
</evidence>
<dbReference type="InterPro" id="IPR036640">
    <property type="entry name" value="ABC1_TM_sf"/>
</dbReference>
<dbReference type="Pfam" id="PF00005">
    <property type="entry name" value="ABC_tran"/>
    <property type="match status" value="2"/>
</dbReference>
<keyword evidence="3" id="KW-0813">Transport</keyword>
<proteinExistence type="inferred from homology"/>
<keyword evidence="6" id="KW-0677">Repeat</keyword>
<evidence type="ECO:0000256" key="5">
    <source>
        <dbReference type="ARBA" id="ARBA00022692"/>
    </source>
</evidence>
<dbReference type="eggNOG" id="KOG0054">
    <property type="taxonomic scope" value="Eukaryota"/>
</dbReference>
<comment type="catalytic activity">
    <reaction evidence="12">
        <text>leukotriene C4(in) + ATP + H2O = leukotriene C4(out) + ADP + phosphate + H(+)</text>
        <dbReference type="Rhea" id="RHEA:38963"/>
        <dbReference type="ChEBI" id="CHEBI:15377"/>
        <dbReference type="ChEBI" id="CHEBI:15378"/>
        <dbReference type="ChEBI" id="CHEBI:30616"/>
        <dbReference type="ChEBI" id="CHEBI:43474"/>
        <dbReference type="ChEBI" id="CHEBI:57973"/>
        <dbReference type="ChEBI" id="CHEBI:456216"/>
    </reaction>
    <physiologicalReaction direction="left-to-right" evidence="12">
        <dbReference type="Rhea" id="RHEA:38964"/>
    </physiologicalReaction>
</comment>
<gene>
    <name evidence="16" type="primary">107363875</name>
</gene>
<feature type="transmembrane region" description="Helical" evidence="13">
    <location>
        <begin position="511"/>
        <end position="539"/>
    </location>
</feature>
<dbReference type="Gene3D" id="1.20.1560.10">
    <property type="entry name" value="ABC transporter type 1, transmembrane domain"/>
    <property type="match status" value="2"/>
</dbReference>
<evidence type="ECO:0000256" key="9">
    <source>
        <dbReference type="ARBA" id="ARBA00022989"/>
    </source>
</evidence>
<dbReference type="Proteomes" id="UP000015104">
    <property type="component" value="Unassembled WGS sequence"/>
</dbReference>
<dbReference type="OMA" id="SAWETAM"/>
<dbReference type="InterPro" id="IPR017871">
    <property type="entry name" value="ABC_transporter-like_CS"/>
</dbReference>
<dbReference type="Gene3D" id="3.40.50.300">
    <property type="entry name" value="P-loop containing nucleotide triphosphate hydrolases"/>
    <property type="match status" value="2"/>
</dbReference>
<feature type="transmembrane region" description="Helical" evidence="13">
    <location>
        <begin position="926"/>
        <end position="949"/>
    </location>
</feature>
<dbReference type="GO" id="GO:0005524">
    <property type="term" value="F:ATP binding"/>
    <property type="evidence" value="ECO:0007669"/>
    <property type="project" value="UniProtKB-KW"/>
</dbReference>
<dbReference type="InterPro" id="IPR003593">
    <property type="entry name" value="AAA+_ATPase"/>
</dbReference>
<dbReference type="FunFam" id="3.40.50.300:FF:000074">
    <property type="entry name" value="Multidrug resistance-associated protein 5 isoform 1"/>
    <property type="match status" value="1"/>
</dbReference>
<dbReference type="SUPFAM" id="SSF52540">
    <property type="entry name" value="P-loop containing nucleoside triphosphate hydrolases"/>
    <property type="match status" value="2"/>
</dbReference>
<feature type="transmembrane region" description="Helical" evidence="13">
    <location>
        <begin position="559"/>
        <end position="579"/>
    </location>
</feature>
<feature type="transmembrane region" description="Helical" evidence="13">
    <location>
        <begin position="1081"/>
        <end position="1101"/>
    </location>
</feature>
<keyword evidence="5 13" id="KW-0812">Transmembrane</keyword>
<dbReference type="HOGENOM" id="CLU_000604_27_1_1"/>
<dbReference type="CDD" id="cd03244">
    <property type="entry name" value="ABCC_MRP_domain2"/>
    <property type="match status" value="1"/>
</dbReference>
<evidence type="ECO:0000256" key="3">
    <source>
        <dbReference type="ARBA" id="ARBA00022448"/>
    </source>
</evidence>
<dbReference type="EC" id="7.6.2.3" evidence="11"/>
<protein>
    <recommendedName>
        <fullName evidence="11">ABC-type glutathione-S-conjugate transporter</fullName>
        <ecNumber evidence="11">7.6.2.3</ecNumber>
    </recommendedName>
</protein>
<sequence>MALNDFCGHPFWDEQLSWNSSNPIITPCLSETALLWASSGFLWIFTPLAVYLTVKSPKPSLIWTWRLYMKLFLCLVLCVATAYEVIHVFMKYSQNEIIYPYEYTAPVIRLCSFAIATILLLLYKQKGVLTSGLLFIYWFFMAIQSSLKYWALIDSIQNPGYREWTFEQTDLVLKSIQLTSIILICLLYCVADSVNQNDKRKANASGNFVSSSFISQLFFHWYDSMAYLGFKKALIQADLWDLPEESRTKLIHDNFSELLTESQQRLKLMNAKKPVSKARSNLFRTLLKSFWPWLLACFILKLFSSLLAFASPQLLDLLLTFIRSNDPSWKGVILALGMFVAALLQSLFDSQHEFWIQTTSMRMRSALISAIYHKSLRLSGLGRRDYTSGEIVNIMAVDTQRIIDYVNTINVLWSAPVQICLSVTLLWFQLGVASIAGLIFMTALIPLNACIRAAIKNYQIKVMAEKDKRSKMMSEVLNGMKVLKLYAWEGAFEDMIMSIRQNEIQYLKRQAIWTAITHFIANFAPFCVSLVCFATFVLIDSSNVLDANKAFVSLSLINILRSPLIQLPMVVTYGANCIISMKRIDKYLQGDELDPNAVAHEPNTATPIQVKNATFSWSQDEEEVLTDINIEVPQNKLIAIVGTVGSGKSSLLAALLGDLHKKQGSINVHGRIAYVPQTAWLQNATVRENIVFGETFRQEKYNNVIEACALTPDMKILPGGDKTEIGERGINLSGGQKQRISIARAVYSNSDVYLLDDPLSAVDAHVASHLFDKVIGPKGLLKHKTRLLVTHRITFLPQVDQIIVMKDGKIQESGTYNELMAKKGEFADFIIQYLSESETDEDLQDENPIMIEAMKASVKPELEARRSNRADSINALSRQESRMSIRSVRSVSSRGLSLDKKRGEDLKNYNIVATEKAETGSVKYSVYFEFFQAVGVMAFIVTILFYVIANGLNFGSTLWLTEWSEDAEDPTKLNDTSLRLYRLSVYAVLGIGSSIMIFINATIIAMAFLNGATWIHNQMLNKMIRAPMSFFDTTPMGRILNRFTKDIDNADTTISLNFRALFVLTFRGLVAVLGICTETPYLIFGIIIIGVFYILIQKFYIASSRQLRRIESITRSPIYSHFSETITGSTSIRAYGATDHFIQECYRKVDINHSSFFLNIGANRWLSIRLELFGNLIVTVAAFTAVATRGSSTAGATGLALSYALQITQVLSMLIRSVSNVENNIVSIERCLEYTKIESEAMWIDYNNQPRNTWPEKGEIVFKNYSTRYREGLDLVLKNIFCTIKPNEKVGIVGRTGAGKSSLTLALFRLVEPAQGTIAIDGEDICKFGLHDLRQRLTIIPQDPVLFSATFRKNFDPFHKYSDSEIWKALELANLKEYVASLESGLDYSIAEGGENLSVGQRQLVCLTRALLRKTQVLVLDEATAAVDVETDELIQETIRREFADCTIVTIAHRLNTIMDYDKIIVMDKGKIVEYDSPINLLANKNSIFYSMAKEAKLV</sequence>
<dbReference type="GO" id="GO:0005774">
    <property type="term" value="C:vacuolar membrane"/>
    <property type="evidence" value="ECO:0007669"/>
    <property type="project" value="UniProtKB-SubCell"/>
</dbReference>
<feature type="transmembrane region" description="Helical" evidence="13">
    <location>
        <begin position="411"/>
        <end position="429"/>
    </location>
</feature>
<feature type="domain" description="ABC transporter" evidence="14">
    <location>
        <begin position="608"/>
        <end position="832"/>
    </location>
</feature>
<dbReference type="InterPro" id="IPR056227">
    <property type="entry name" value="TMD0_ABC"/>
</dbReference>
<feature type="transmembrane region" description="Helical" evidence="13">
    <location>
        <begin position="435"/>
        <end position="455"/>
    </location>
</feature>
<comment type="similarity">
    <text evidence="2">Belongs to the ABC transporter superfamily. ABCC family. Conjugate transporter (TC 3.A.1.208) subfamily.</text>
</comment>
<dbReference type="CDD" id="cd18603">
    <property type="entry name" value="ABC_6TM_MRP1_2_3_6_D2_like"/>
    <property type="match status" value="1"/>
</dbReference>
<keyword evidence="10 13" id="KW-0472">Membrane</keyword>
<reference evidence="17" key="1">
    <citation type="submission" date="2011-08" db="EMBL/GenBank/DDBJ databases">
        <authorList>
            <person name="Rombauts S."/>
        </authorList>
    </citation>
    <scope>NUCLEOTIDE SEQUENCE</scope>
    <source>
        <strain evidence="17">London</strain>
    </source>
</reference>
<dbReference type="GO" id="GO:0000323">
    <property type="term" value="C:lytic vacuole"/>
    <property type="evidence" value="ECO:0007669"/>
    <property type="project" value="UniProtKB-ARBA"/>
</dbReference>
<keyword evidence="4" id="KW-0926">Vacuole</keyword>
<organism evidence="16 17">
    <name type="scientific">Tetranychus urticae</name>
    <name type="common">Two-spotted spider mite</name>
    <dbReference type="NCBI Taxonomy" id="32264"/>
    <lineage>
        <taxon>Eukaryota</taxon>
        <taxon>Metazoa</taxon>
        <taxon>Ecdysozoa</taxon>
        <taxon>Arthropoda</taxon>
        <taxon>Chelicerata</taxon>
        <taxon>Arachnida</taxon>
        <taxon>Acari</taxon>
        <taxon>Acariformes</taxon>
        <taxon>Trombidiformes</taxon>
        <taxon>Prostigmata</taxon>
        <taxon>Eleutherengona</taxon>
        <taxon>Raphignathae</taxon>
        <taxon>Tetranychoidea</taxon>
        <taxon>Tetranychidae</taxon>
        <taxon>Tetranychus</taxon>
    </lineage>
</organism>
<dbReference type="PROSITE" id="PS50929">
    <property type="entry name" value="ABC_TM1F"/>
    <property type="match status" value="2"/>
</dbReference>
<dbReference type="InterPro" id="IPR003439">
    <property type="entry name" value="ABC_transporter-like_ATP-bd"/>
</dbReference>
<comment type="subcellular location">
    <subcellularLocation>
        <location evidence="1">Vacuole membrane</location>
        <topology evidence="1">Multi-pass membrane protein</topology>
    </subcellularLocation>
</comment>
<evidence type="ECO:0000256" key="13">
    <source>
        <dbReference type="SAM" id="Phobius"/>
    </source>
</evidence>
<feature type="transmembrane region" description="Helical" evidence="13">
    <location>
        <begin position="1056"/>
        <end position="1075"/>
    </location>
</feature>
<evidence type="ECO:0000313" key="16">
    <source>
        <dbReference type="EnsemblMetazoa" id="tetur11g02060.1"/>
    </source>
</evidence>
<dbReference type="PANTHER" id="PTHR24223">
    <property type="entry name" value="ATP-BINDING CASSETTE SUB-FAMILY C"/>
    <property type="match status" value="1"/>
</dbReference>
<dbReference type="GO" id="GO:0016887">
    <property type="term" value="F:ATP hydrolysis activity"/>
    <property type="evidence" value="ECO:0007669"/>
    <property type="project" value="InterPro"/>
</dbReference>
<feature type="transmembrane region" description="Helical" evidence="13">
    <location>
        <begin position="134"/>
        <end position="151"/>
    </location>
</feature>
<dbReference type="InterPro" id="IPR050173">
    <property type="entry name" value="ABC_transporter_C-like"/>
</dbReference>
<feature type="transmembrane region" description="Helical" evidence="13">
    <location>
        <begin position="65"/>
        <end position="83"/>
    </location>
</feature>
<evidence type="ECO:0000256" key="7">
    <source>
        <dbReference type="ARBA" id="ARBA00022741"/>
    </source>
</evidence>
<evidence type="ECO:0000256" key="12">
    <source>
        <dbReference type="ARBA" id="ARBA00047523"/>
    </source>
</evidence>
<dbReference type="PROSITE" id="PS50893">
    <property type="entry name" value="ABC_TRANSPORTER_2"/>
    <property type="match status" value="2"/>
</dbReference>
<dbReference type="KEGG" id="tut:107363875"/>
<dbReference type="PANTHER" id="PTHR24223:SF443">
    <property type="entry name" value="MULTIDRUG-RESISTANCE LIKE PROTEIN 1, ISOFORM I"/>
    <property type="match status" value="1"/>
</dbReference>
<evidence type="ECO:0000256" key="10">
    <source>
        <dbReference type="ARBA" id="ARBA00023136"/>
    </source>
</evidence>
<feature type="transmembrane region" description="Helical" evidence="13">
    <location>
        <begin position="171"/>
        <end position="190"/>
    </location>
</feature>
<feature type="domain" description="ABC transporter" evidence="14">
    <location>
        <begin position="1260"/>
        <end position="1494"/>
    </location>
</feature>
<dbReference type="SUPFAM" id="SSF90123">
    <property type="entry name" value="ABC transporter transmembrane region"/>
    <property type="match status" value="2"/>
</dbReference>
<feature type="transmembrane region" description="Helical" evidence="13">
    <location>
        <begin position="103"/>
        <end position="122"/>
    </location>
</feature>
<dbReference type="PROSITE" id="PS00211">
    <property type="entry name" value="ABC_TRANSPORTER_1"/>
    <property type="match status" value="1"/>
</dbReference>
<feature type="transmembrane region" description="Helical" evidence="13">
    <location>
        <begin position="33"/>
        <end position="53"/>
    </location>
</feature>
<dbReference type="InterPro" id="IPR027417">
    <property type="entry name" value="P-loop_NTPase"/>
</dbReference>
<feature type="transmembrane region" description="Helical" evidence="13">
    <location>
        <begin position="290"/>
        <end position="310"/>
    </location>
</feature>
<dbReference type="OrthoDB" id="6500128at2759"/>